<dbReference type="InterPro" id="IPR012341">
    <property type="entry name" value="6hp_glycosidase-like_sf"/>
</dbReference>
<organism evidence="7 8">
    <name type="scientific">Brachybacterium rhamnosum</name>
    <dbReference type="NCBI Taxonomy" id="173361"/>
    <lineage>
        <taxon>Bacteria</taxon>
        <taxon>Bacillati</taxon>
        <taxon>Actinomycetota</taxon>
        <taxon>Actinomycetes</taxon>
        <taxon>Micrococcales</taxon>
        <taxon>Dermabacteraceae</taxon>
        <taxon>Brachybacterium</taxon>
    </lineage>
</organism>
<dbReference type="InterPro" id="IPR035396">
    <property type="entry name" value="Bac_rhamnosid6H"/>
</dbReference>
<proteinExistence type="predicted"/>
<evidence type="ECO:0000256" key="1">
    <source>
        <dbReference type="ARBA" id="ARBA00001445"/>
    </source>
</evidence>
<evidence type="ECO:0000313" key="7">
    <source>
        <dbReference type="EMBL" id="MFD1834071.1"/>
    </source>
</evidence>
<dbReference type="EMBL" id="JBHUFL010000002">
    <property type="protein sequence ID" value="MFD1834071.1"/>
    <property type="molecule type" value="Genomic_DNA"/>
</dbReference>
<dbReference type="InterPro" id="IPR035398">
    <property type="entry name" value="Bac_rhamnosid_C"/>
</dbReference>
<dbReference type="EC" id="3.2.1.40" evidence="2"/>
<dbReference type="PANTHER" id="PTHR33307">
    <property type="entry name" value="ALPHA-RHAMNOSIDASE (EUROFUNG)"/>
    <property type="match status" value="1"/>
</dbReference>
<evidence type="ECO:0000256" key="3">
    <source>
        <dbReference type="ARBA" id="ARBA00022801"/>
    </source>
</evidence>
<dbReference type="InterPro" id="IPR016007">
    <property type="entry name" value="Alpha_rhamnosid"/>
</dbReference>
<evidence type="ECO:0000259" key="4">
    <source>
        <dbReference type="Pfam" id="PF05592"/>
    </source>
</evidence>
<dbReference type="Pfam" id="PF17389">
    <property type="entry name" value="Bac_rhamnosid6H"/>
    <property type="match status" value="1"/>
</dbReference>
<dbReference type="InterPro" id="IPR008902">
    <property type="entry name" value="Rhamnosid_concanavalin"/>
</dbReference>
<comment type="caution">
    <text evidence="7">The sequence shown here is derived from an EMBL/GenBank/DDBJ whole genome shotgun (WGS) entry which is preliminary data.</text>
</comment>
<accession>A0ABW4PTJ6</accession>
<evidence type="ECO:0000256" key="2">
    <source>
        <dbReference type="ARBA" id="ARBA00012652"/>
    </source>
</evidence>
<comment type="catalytic activity">
    <reaction evidence="1">
        <text>Hydrolysis of terminal non-reducing alpha-L-rhamnose residues in alpha-L-rhamnosides.</text>
        <dbReference type="EC" id="3.2.1.40"/>
    </reaction>
</comment>
<dbReference type="Gene3D" id="2.60.420.10">
    <property type="entry name" value="Maltose phosphorylase, domain 3"/>
    <property type="match status" value="1"/>
</dbReference>
<dbReference type="Gene3D" id="2.60.120.260">
    <property type="entry name" value="Galactose-binding domain-like"/>
    <property type="match status" value="2"/>
</dbReference>
<dbReference type="Pfam" id="PF05592">
    <property type="entry name" value="Bac_rhamnosid"/>
    <property type="match status" value="1"/>
</dbReference>
<keyword evidence="3 7" id="KW-0378">Hydrolase</keyword>
<dbReference type="GO" id="GO:0016787">
    <property type="term" value="F:hydrolase activity"/>
    <property type="evidence" value="ECO:0007669"/>
    <property type="project" value="UniProtKB-KW"/>
</dbReference>
<dbReference type="SUPFAM" id="SSF48208">
    <property type="entry name" value="Six-hairpin glycosidases"/>
    <property type="match status" value="1"/>
</dbReference>
<dbReference type="PANTHER" id="PTHR33307:SF6">
    <property type="entry name" value="ALPHA-RHAMNOSIDASE (EUROFUNG)-RELATED"/>
    <property type="match status" value="1"/>
</dbReference>
<reference evidence="8" key="1">
    <citation type="journal article" date="2019" name="Int. J. Syst. Evol. Microbiol.">
        <title>The Global Catalogue of Microorganisms (GCM) 10K type strain sequencing project: providing services to taxonomists for standard genome sequencing and annotation.</title>
        <authorList>
            <consortium name="The Broad Institute Genomics Platform"/>
            <consortium name="The Broad Institute Genome Sequencing Center for Infectious Disease"/>
            <person name="Wu L."/>
            <person name="Ma J."/>
        </authorList>
    </citation>
    <scope>NUCLEOTIDE SEQUENCE [LARGE SCALE GENOMIC DNA]</scope>
    <source>
        <strain evidence="8">JCM 11650</strain>
    </source>
</reference>
<evidence type="ECO:0000259" key="5">
    <source>
        <dbReference type="Pfam" id="PF17389"/>
    </source>
</evidence>
<dbReference type="Proteomes" id="UP001597280">
    <property type="component" value="Unassembled WGS sequence"/>
</dbReference>
<name>A0ABW4PTJ6_9MICO</name>
<dbReference type="RefSeq" id="WP_343903511.1">
    <property type="nucleotide sequence ID" value="NZ_BAAAIS010000002.1"/>
</dbReference>
<dbReference type="Pfam" id="PF17390">
    <property type="entry name" value="Bac_rhamnosid_C"/>
    <property type="match status" value="1"/>
</dbReference>
<evidence type="ECO:0000259" key="6">
    <source>
        <dbReference type="Pfam" id="PF17390"/>
    </source>
</evidence>
<evidence type="ECO:0000313" key="8">
    <source>
        <dbReference type="Proteomes" id="UP001597280"/>
    </source>
</evidence>
<feature type="domain" description="Alpha-L-rhamnosidase concanavalin-like" evidence="4">
    <location>
        <begin position="212"/>
        <end position="302"/>
    </location>
</feature>
<dbReference type="Gene3D" id="1.50.10.10">
    <property type="match status" value="1"/>
</dbReference>
<feature type="domain" description="Alpha-L-rhamnosidase C-terminal" evidence="6">
    <location>
        <begin position="644"/>
        <end position="705"/>
    </location>
</feature>
<keyword evidence="8" id="KW-1185">Reference proteome</keyword>
<dbReference type="InterPro" id="IPR008928">
    <property type="entry name" value="6-hairpin_glycosidase_sf"/>
</dbReference>
<sequence>MSTPDLWRHSPAIWTAPVAEGGSEPDWAFLRCEVHVDRPVAEGTLHLAASSPEPGRQFVARASMNGAELGQGPVRAIADERRYSSWDASPLLIEGANAIGVVAWTPEDRRIQVALRIRYRDGSEEVAAPSAPWTGLAGDRAYRPSGSIGTHYFVAPQEHLVGRDYPWGFDQPGFDDSAWAPAATKEPFTTLAPDPTATVTTFEAAPVDVAAVGPGTLRFDFGGTYVGGLSLPGLGRPAQLTLRFGELLDEHGRVRAHMATGNYYEDRWELDGHEPHLRTWGLRVFRYLEIDGLPPEAAESVRALGHVYPLGERTRFRTDDPRLQQVLDLCEHTMVQTNGPLLVDSWSREREPYEADAYLQAKANAALSAEQELAGYSLDYLLQRRTWPTEWPFYLVLLAAEHAERGGDLDALAARRDQLAALLPTDWIDPATGLIRKLHGSDGSASVADHDIVDWPPSERDGYLFGPVNTAVNAVAHGAFSAMARIDELLGHPDAPVHAEHARRLREAMNALLWDEEASTFIDGLDAGGAPLPHAAAHAGAFASALGVADADRAARIAEHLAPLGMPVSVYAAPFLLRALLRGGRADAAFDLLVATGDRSWLGMIEAGAGATMEAWNEQVKPNVSCAHPWGASPLFLVVEDLLGLRPLAPSYTEFAVAPQVPEQIGHLGASVPTVAGLIEIDVSGEAAGRAVRVSVPEGTRCRLRWDGEEHLLGPGPHAFDRNR</sequence>
<gene>
    <name evidence="7" type="ORF">ACFSDA_03185</name>
</gene>
<protein>
    <recommendedName>
        <fullName evidence="2">alpha-L-rhamnosidase</fullName>
        <ecNumber evidence="2">3.2.1.40</ecNumber>
    </recommendedName>
</protein>
<feature type="domain" description="Alpha-L-rhamnosidase six-hairpin glycosidase" evidence="5">
    <location>
        <begin position="315"/>
        <end position="634"/>
    </location>
</feature>